<gene>
    <name evidence="1" type="ORF">RSSSTS7063_00200</name>
</gene>
<dbReference type="Proteomes" id="UP000408482">
    <property type="component" value="Unassembled WGS sequence"/>
</dbReference>
<accession>A0A564W410</accession>
<organism evidence="1 2">
    <name type="scientific">Blautia luti</name>
    <dbReference type="NCBI Taxonomy" id="89014"/>
    <lineage>
        <taxon>Bacteria</taxon>
        <taxon>Bacillati</taxon>
        <taxon>Bacillota</taxon>
        <taxon>Clostridia</taxon>
        <taxon>Lachnospirales</taxon>
        <taxon>Lachnospiraceae</taxon>
        <taxon>Blautia</taxon>
    </lineage>
</organism>
<name>A0A564W410_9FIRM</name>
<evidence type="ECO:0000313" key="2">
    <source>
        <dbReference type="Proteomes" id="UP000408482"/>
    </source>
</evidence>
<reference evidence="1 2" key="1">
    <citation type="submission" date="2019-07" db="EMBL/GenBank/DDBJ databases">
        <authorList>
            <person name="Hibberd C M."/>
            <person name="Gehrig L. J."/>
            <person name="Chang H.-W."/>
            <person name="Venkatesh S."/>
        </authorList>
    </citation>
    <scope>NUCLEOTIDE SEQUENCE [LARGE SCALE GENOMIC DNA]</scope>
    <source>
        <strain evidence="1">Blautia_luti_SSTS_Bg7063</strain>
    </source>
</reference>
<evidence type="ECO:0000313" key="1">
    <source>
        <dbReference type="EMBL" id="VUX39606.1"/>
    </source>
</evidence>
<keyword evidence="2" id="KW-1185">Reference proteome</keyword>
<proteinExistence type="predicted"/>
<sequence>MIYLVSESEVEKTYEMFYGENALFDFRTKKYLARIVTSPKSAR</sequence>
<dbReference type="AlphaFoldDB" id="A0A564W410"/>
<dbReference type="EMBL" id="CABHNW010000127">
    <property type="protein sequence ID" value="VUX39606.1"/>
    <property type="molecule type" value="Genomic_DNA"/>
</dbReference>
<protein>
    <submittedName>
        <fullName evidence="1">Uncharacterized protein</fullName>
    </submittedName>
</protein>